<feature type="compositionally biased region" description="Basic and acidic residues" evidence="8">
    <location>
        <begin position="194"/>
        <end position="210"/>
    </location>
</feature>
<feature type="compositionally biased region" description="Pro residues" evidence="8">
    <location>
        <begin position="1"/>
        <end position="11"/>
    </location>
</feature>
<dbReference type="InterPro" id="IPR038718">
    <property type="entry name" value="SNF2-like_sf"/>
</dbReference>
<keyword evidence="12" id="KW-1185">Reference proteome</keyword>
<evidence type="ECO:0000313" key="11">
    <source>
        <dbReference type="EMBL" id="RFU77510.1"/>
    </source>
</evidence>
<evidence type="ECO:0000256" key="3">
    <source>
        <dbReference type="ARBA" id="ARBA00022771"/>
    </source>
</evidence>
<feature type="domain" description="Helicase C-terminal" evidence="10">
    <location>
        <begin position="848"/>
        <end position="997"/>
    </location>
</feature>
<evidence type="ECO:0000256" key="1">
    <source>
        <dbReference type="ARBA" id="ARBA00022723"/>
    </source>
</evidence>
<dbReference type="SUPFAM" id="SSF52540">
    <property type="entry name" value="P-loop containing nucleoside triphosphate hydrolases"/>
    <property type="match status" value="2"/>
</dbReference>
<dbReference type="InterPro" id="IPR017907">
    <property type="entry name" value="Znf_RING_CS"/>
</dbReference>
<accession>A0A395NN54</accession>
<dbReference type="GO" id="GO:0004386">
    <property type="term" value="F:helicase activity"/>
    <property type="evidence" value="ECO:0007669"/>
    <property type="project" value="UniProtKB-KW"/>
</dbReference>
<feature type="compositionally biased region" description="Basic residues" evidence="8">
    <location>
        <begin position="169"/>
        <end position="180"/>
    </location>
</feature>
<keyword evidence="7" id="KW-0067">ATP-binding</keyword>
<feature type="region of interest" description="Disordered" evidence="8">
    <location>
        <begin position="54"/>
        <end position="181"/>
    </location>
</feature>
<dbReference type="PANTHER" id="PTHR45626:SF17">
    <property type="entry name" value="HELICASE-LIKE TRANSCRIPTION FACTOR"/>
    <property type="match status" value="1"/>
</dbReference>
<dbReference type="GO" id="GO:0016787">
    <property type="term" value="F:hydrolase activity"/>
    <property type="evidence" value="ECO:0007669"/>
    <property type="project" value="UniProtKB-KW"/>
</dbReference>
<dbReference type="Pfam" id="PF00176">
    <property type="entry name" value="SNF2-rel_dom"/>
    <property type="match status" value="1"/>
</dbReference>
<dbReference type="OrthoDB" id="448448at2759"/>
<dbReference type="GO" id="GO:0008094">
    <property type="term" value="F:ATP-dependent activity, acting on DNA"/>
    <property type="evidence" value="ECO:0007669"/>
    <property type="project" value="TreeGrafter"/>
</dbReference>
<dbReference type="GO" id="GO:0005524">
    <property type="term" value="F:ATP binding"/>
    <property type="evidence" value="ECO:0007669"/>
    <property type="project" value="UniProtKB-KW"/>
</dbReference>
<dbReference type="InterPro" id="IPR027417">
    <property type="entry name" value="P-loop_NTPase"/>
</dbReference>
<evidence type="ECO:0000256" key="5">
    <source>
        <dbReference type="ARBA" id="ARBA00022806"/>
    </source>
</evidence>
<keyword evidence="5" id="KW-0347">Helicase</keyword>
<dbReference type="Gene3D" id="3.40.50.300">
    <property type="entry name" value="P-loop containing nucleotide triphosphate hydrolases"/>
    <property type="match status" value="1"/>
</dbReference>
<evidence type="ECO:0000256" key="6">
    <source>
        <dbReference type="ARBA" id="ARBA00022833"/>
    </source>
</evidence>
<feature type="compositionally biased region" description="Acidic residues" evidence="8">
    <location>
        <begin position="136"/>
        <end position="146"/>
    </location>
</feature>
<keyword evidence="1" id="KW-0479">Metal-binding</keyword>
<comment type="caution">
    <text evidence="11">The sequence shown here is derived from an EMBL/GenBank/DDBJ whole genome shotgun (WGS) entry which is preliminary data.</text>
</comment>
<dbReference type="PROSITE" id="PS00518">
    <property type="entry name" value="ZF_RING_1"/>
    <property type="match status" value="1"/>
</dbReference>
<dbReference type="PANTHER" id="PTHR45626">
    <property type="entry name" value="TRANSCRIPTION TERMINATION FACTOR 2-RELATED"/>
    <property type="match status" value="1"/>
</dbReference>
<feature type="compositionally biased region" description="Polar residues" evidence="8">
    <location>
        <begin position="113"/>
        <end position="122"/>
    </location>
</feature>
<dbReference type="InterPro" id="IPR014001">
    <property type="entry name" value="Helicase_ATP-bd"/>
</dbReference>
<keyword evidence="3" id="KW-0863">Zinc-finger</keyword>
<dbReference type="GO" id="GO:0008270">
    <property type="term" value="F:zinc ion binding"/>
    <property type="evidence" value="ECO:0007669"/>
    <property type="project" value="UniProtKB-KW"/>
</dbReference>
<gene>
    <name evidence="11" type="ORF">TARUN_4724</name>
</gene>
<evidence type="ECO:0000259" key="10">
    <source>
        <dbReference type="PROSITE" id="PS51194"/>
    </source>
</evidence>
<dbReference type="PROSITE" id="PS51192">
    <property type="entry name" value="HELICASE_ATP_BIND_1"/>
    <property type="match status" value="1"/>
</dbReference>
<keyword evidence="4" id="KW-0378">Hydrolase</keyword>
<feature type="region of interest" description="Disordered" evidence="8">
    <location>
        <begin position="194"/>
        <end position="214"/>
    </location>
</feature>
<dbReference type="PROSITE" id="PS51194">
    <property type="entry name" value="HELICASE_CTER"/>
    <property type="match status" value="1"/>
</dbReference>
<dbReference type="SMART" id="SM00490">
    <property type="entry name" value="HELICc"/>
    <property type="match status" value="1"/>
</dbReference>
<protein>
    <recommendedName>
        <fullName evidence="13">Dna repair rad5</fullName>
    </recommendedName>
</protein>
<dbReference type="SUPFAM" id="SSF57850">
    <property type="entry name" value="RING/U-box"/>
    <property type="match status" value="1"/>
</dbReference>
<proteinExistence type="predicted"/>
<dbReference type="Pfam" id="PF00271">
    <property type="entry name" value="Helicase_C"/>
    <property type="match status" value="1"/>
</dbReference>
<sequence length="1032" mass="117344">MKPLVSPPTSPPSSLCLPSPPKSQAQHGDYQELHKPSGSSATFEWSEVRFADKEEQDVPVSLREQTNSTKNNVEDSLFVEDQSLEVEEQQGSIPQNRTATLDTDLSEQEDTTDQQVANTLSLAISEKLEPCGMLLPEEDEDSEYENESNSSFSSDGEFEPQLQSSNASAKKKSEKPRRKIATNAREYVARLHEEEDRKYEKKMQQEEGRKLSAKRPYKRKLTDVDNSPCKILKMESIGGLLGHNDILPNSDGKQLLPMEPIKAKTHAQQFAQLKAQIPENCDTRRRNTQKQDLQEAVSIFGYKKVEAQDGRWLLKGMATALECYQITAVAWMMKRELARAKPFGGLLADAMGMGKTVMSLACVVGNQADEQHRRDFCNATLVVVPNKTTGKQWEGEAHKHCKEPIKDKVFIYDPSHQELMDKCKESFIVITTYKELMAQYPDKSTIRMLREQYDSDHISFSRALERLVGPIFKINWYRIILDEAHAIKNIDSRTTHACCGLTGKYRWALSGTPLANSSAEMYPYLKFTECESTWSSKDFKEMYFTKGKPNAEFEAQTSLIMYRRTMLDEFNGRKIIDLPETKSVDLLVPLSTEEQLVVDAVTRFYEKKTILLEQGALQQDKFKVAIEDLGDASSRSMSWMLGRASQVRKRQTISHVFCIEPLLRHSFDPEDLKALMSSLKQVKTRETIFEQIRMETGEERGILDYDVGMQMLLKREEAVFGKHFDMKELFSLTLQEISLRETTCLLCNKATPPVDPVYADLCGHAFCSKCLCKAVKENARGEDIKLAVGEDIENLQAVLDSKDEDYREPGRDSKNVSIHQENDRNGFFICSTLLKDAPMVPSTKLTATMAVVLTWLHEAPDDKILIFTQFIGTAKILGFMLETLDIEFVYYYGGLPLAQKTRALEAIRKQAEIKVMVATLKSGGQSLNLTAANRVIIIDPWWNKTAEQQAFGRVVRLGQEKVSHLVNIRTAENIDDHIHDLQEKKAKDVNYTLQDDGHTPRPVSEIELRKAFFRKKSKKEEKMKKKSKNTKT</sequence>
<dbReference type="EMBL" id="PXOA01000278">
    <property type="protein sequence ID" value="RFU77510.1"/>
    <property type="molecule type" value="Genomic_DNA"/>
</dbReference>
<dbReference type="AlphaFoldDB" id="A0A395NN54"/>
<dbReference type="InterPro" id="IPR001650">
    <property type="entry name" value="Helicase_C-like"/>
</dbReference>
<dbReference type="InterPro" id="IPR049730">
    <property type="entry name" value="SNF2/RAD54-like_C"/>
</dbReference>
<evidence type="ECO:0000256" key="2">
    <source>
        <dbReference type="ARBA" id="ARBA00022741"/>
    </source>
</evidence>
<evidence type="ECO:0000256" key="7">
    <source>
        <dbReference type="ARBA" id="ARBA00022840"/>
    </source>
</evidence>
<evidence type="ECO:0000259" key="9">
    <source>
        <dbReference type="PROSITE" id="PS51192"/>
    </source>
</evidence>
<dbReference type="STRING" id="490622.A0A395NN54"/>
<dbReference type="InterPro" id="IPR000330">
    <property type="entry name" value="SNF2_N"/>
</dbReference>
<dbReference type="CDD" id="cd18008">
    <property type="entry name" value="DEXDc_SHPRH-like"/>
    <property type="match status" value="1"/>
</dbReference>
<organism evidence="11 12">
    <name type="scientific">Trichoderma arundinaceum</name>
    <dbReference type="NCBI Taxonomy" id="490622"/>
    <lineage>
        <taxon>Eukaryota</taxon>
        <taxon>Fungi</taxon>
        <taxon>Dikarya</taxon>
        <taxon>Ascomycota</taxon>
        <taxon>Pezizomycotina</taxon>
        <taxon>Sordariomycetes</taxon>
        <taxon>Hypocreomycetidae</taxon>
        <taxon>Hypocreales</taxon>
        <taxon>Hypocreaceae</taxon>
        <taxon>Trichoderma</taxon>
    </lineage>
</organism>
<dbReference type="GO" id="GO:0005634">
    <property type="term" value="C:nucleus"/>
    <property type="evidence" value="ECO:0007669"/>
    <property type="project" value="TreeGrafter"/>
</dbReference>
<dbReference type="Gene3D" id="3.40.50.10810">
    <property type="entry name" value="Tandem AAA-ATPase domain"/>
    <property type="match status" value="1"/>
</dbReference>
<evidence type="ECO:0000256" key="8">
    <source>
        <dbReference type="SAM" id="MobiDB-lite"/>
    </source>
</evidence>
<keyword evidence="6" id="KW-0862">Zinc</keyword>
<evidence type="ECO:0008006" key="13">
    <source>
        <dbReference type="Google" id="ProtNLM"/>
    </source>
</evidence>
<dbReference type="GO" id="GO:0006281">
    <property type="term" value="P:DNA repair"/>
    <property type="evidence" value="ECO:0007669"/>
    <property type="project" value="TreeGrafter"/>
</dbReference>
<dbReference type="Proteomes" id="UP000266272">
    <property type="component" value="Unassembled WGS sequence"/>
</dbReference>
<evidence type="ECO:0000256" key="4">
    <source>
        <dbReference type="ARBA" id="ARBA00022801"/>
    </source>
</evidence>
<name>A0A395NN54_TRIAR</name>
<evidence type="ECO:0000313" key="12">
    <source>
        <dbReference type="Proteomes" id="UP000266272"/>
    </source>
</evidence>
<keyword evidence="2" id="KW-0547">Nucleotide-binding</keyword>
<feature type="domain" description="Helicase ATP-binding" evidence="9">
    <location>
        <begin position="336"/>
        <end position="531"/>
    </location>
</feature>
<feature type="region of interest" description="Disordered" evidence="8">
    <location>
        <begin position="1"/>
        <end position="40"/>
    </location>
</feature>
<dbReference type="InterPro" id="IPR050628">
    <property type="entry name" value="SNF2_RAD54_helicase_TF"/>
</dbReference>
<feature type="compositionally biased region" description="Polar residues" evidence="8">
    <location>
        <begin position="89"/>
        <end position="103"/>
    </location>
</feature>
<dbReference type="SMART" id="SM00487">
    <property type="entry name" value="DEXDc"/>
    <property type="match status" value="1"/>
</dbReference>
<dbReference type="CDD" id="cd18793">
    <property type="entry name" value="SF2_C_SNF"/>
    <property type="match status" value="1"/>
</dbReference>
<reference evidence="11 12" key="1">
    <citation type="journal article" date="2018" name="PLoS Pathog.">
        <title>Evolution of structural diversity of trichothecenes, a family of toxins produced by plant pathogenic and entomopathogenic fungi.</title>
        <authorList>
            <person name="Proctor R.H."/>
            <person name="McCormick S.P."/>
            <person name="Kim H.S."/>
            <person name="Cardoza R.E."/>
            <person name="Stanley A.M."/>
            <person name="Lindo L."/>
            <person name="Kelly A."/>
            <person name="Brown D.W."/>
            <person name="Lee T."/>
            <person name="Vaughan M.M."/>
            <person name="Alexander N.J."/>
            <person name="Busman M."/>
            <person name="Gutierrez S."/>
        </authorList>
    </citation>
    <scope>NUCLEOTIDE SEQUENCE [LARGE SCALE GENOMIC DNA]</scope>
    <source>
        <strain evidence="11 12">IBT 40837</strain>
    </source>
</reference>